<dbReference type="PANTHER" id="PTHR30027">
    <property type="entry name" value="RIBOSOMAL RNA SMALL SUBUNIT METHYLTRANSFERASE E"/>
    <property type="match status" value="1"/>
</dbReference>
<evidence type="ECO:0000313" key="14">
    <source>
        <dbReference type="Proteomes" id="UP000177594"/>
    </source>
</evidence>
<organism evidence="13 14">
    <name type="scientific">Candidatus Yanofskybacteria bacterium RIFCSPHIGHO2_01_FULL_39_8b</name>
    <dbReference type="NCBI Taxonomy" id="1802659"/>
    <lineage>
        <taxon>Bacteria</taxon>
        <taxon>Candidatus Yanofskyibacteriota</taxon>
    </lineage>
</organism>
<dbReference type="InterPro" id="IPR029028">
    <property type="entry name" value="Alpha/beta_knot_MTases"/>
</dbReference>
<feature type="domain" description="Ribosomal RNA small subunit methyltransferase E PUA-like" evidence="12">
    <location>
        <begin position="28"/>
        <end position="66"/>
    </location>
</feature>
<evidence type="ECO:0000256" key="6">
    <source>
        <dbReference type="ARBA" id="ARBA00022679"/>
    </source>
</evidence>
<keyword evidence="7 10" id="KW-0949">S-adenosyl-L-methionine</keyword>
<evidence type="ECO:0000256" key="8">
    <source>
        <dbReference type="ARBA" id="ARBA00025699"/>
    </source>
</evidence>
<gene>
    <name evidence="13" type="ORF">A2817_00430</name>
</gene>
<evidence type="ECO:0000313" key="13">
    <source>
        <dbReference type="EMBL" id="OGM99304.1"/>
    </source>
</evidence>
<sequence>MRLYRFIGDFQFKVGKLEIKDKELFSQLRNVLRLKAGEKIILCDGRMNEAVAEIMIYGKDFVEIEIKEIKTNQNEPERHVILYCSILKKENFELVVQKATEVGVKEIVPLITERTVKLNIRKDRLEKIIKEASEQSGRGVVPVLAEPVEYEKALAILKNNDLNLLFDRSGENFSNLERLDNQGLIGVWIGPEGGWTVQELKSVQRSNFKIINLGKLTLRAETAAIVATHGVIHKFICH</sequence>
<reference evidence="13 14" key="1">
    <citation type="journal article" date="2016" name="Nat. Commun.">
        <title>Thousands of microbial genomes shed light on interconnected biogeochemical processes in an aquifer system.</title>
        <authorList>
            <person name="Anantharaman K."/>
            <person name="Brown C.T."/>
            <person name="Hug L.A."/>
            <person name="Sharon I."/>
            <person name="Castelle C.J."/>
            <person name="Probst A.J."/>
            <person name="Thomas B.C."/>
            <person name="Singh A."/>
            <person name="Wilkins M.J."/>
            <person name="Karaoz U."/>
            <person name="Brodie E.L."/>
            <person name="Williams K.H."/>
            <person name="Hubbard S.S."/>
            <person name="Banfield J.F."/>
        </authorList>
    </citation>
    <scope>NUCLEOTIDE SEQUENCE [LARGE SCALE GENOMIC DNA]</scope>
</reference>
<evidence type="ECO:0000256" key="9">
    <source>
        <dbReference type="ARBA" id="ARBA00047944"/>
    </source>
</evidence>
<comment type="function">
    <text evidence="8 10">Specifically methylates the N3 position of the uracil ring of uridine 1498 (m3U1498) in 16S rRNA. Acts on the fully assembled 30S ribosomal subunit.</text>
</comment>
<comment type="subcellular location">
    <subcellularLocation>
        <location evidence="1 10">Cytoplasm</location>
    </subcellularLocation>
</comment>
<accession>A0A1F8EEM3</accession>
<dbReference type="InterPro" id="IPR015947">
    <property type="entry name" value="PUA-like_sf"/>
</dbReference>
<evidence type="ECO:0000256" key="10">
    <source>
        <dbReference type="PIRNR" id="PIRNR015601"/>
    </source>
</evidence>
<dbReference type="InterPro" id="IPR006700">
    <property type="entry name" value="RsmE"/>
</dbReference>
<evidence type="ECO:0000256" key="5">
    <source>
        <dbReference type="ARBA" id="ARBA00022603"/>
    </source>
</evidence>
<keyword evidence="6 10" id="KW-0808">Transferase</keyword>
<dbReference type="Proteomes" id="UP000177594">
    <property type="component" value="Unassembled WGS sequence"/>
</dbReference>
<dbReference type="AlphaFoldDB" id="A0A1F8EEM3"/>
<keyword evidence="4 10" id="KW-0698">rRNA processing</keyword>
<protein>
    <recommendedName>
        <fullName evidence="10">Ribosomal RNA small subunit methyltransferase E</fullName>
        <ecNumber evidence="10">2.1.1.193</ecNumber>
    </recommendedName>
</protein>
<keyword evidence="3 10" id="KW-0963">Cytoplasm</keyword>
<proteinExistence type="inferred from homology"/>
<feature type="domain" description="Ribosomal RNA small subunit methyltransferase E methyltransferase" evidence="11">
    <location>
        <begin position="76"/>
        <end position="229"/>
    </location>
</feature>
<dbReference type="GO" id="GO:0005737">
    <property type="term" value="C:cytoplasm"/>
    <property type="evidence" value="ECO:0007669"/>
    <property type="project" value="UniProtKB-SubCell"/>
</dbReference>
<keyword evidence="5 10" id="KW-0489">Methyltransferase</keyword>
<evidence type="ECO:0000259" key="11">
    <source>
        <dbReference type="Pfam" id="PF04452"/>
    </source>
</evidence>
<dbReference type="Pfam" id="PF20260">
    <property type="entry name" value="PUA_4"/>
    <property type="match status" value="1"/>
</dbReference>
<dbReference type="SUPFAM" id="SSF88697">
    <property type="entry name" value="PUA domain-like"/>
    <property type="match status" value="1"/>
</dbReference>
<dbReference type="Gene3D" id="3.40.1280.10">
    <property type="match status" value="1"/>
</dbReference>
<dbReference type="CDD" id="cd18084">
    <property type="entry name" value="RsmE-like"/>
    <property type="match status" value="1"/>
</dbReference>
<name>A0A1F8EEM3_9BACT</name>
<dbReference type="SUPFAM" id="SSF75217">
    <property type="entry name" value="alpha/beta knot"/>
    <property type="match status" value="1"/>
</dbReference>
<evidence type="ECO:0000256" key="1">
    <source>
        <dbReference type="ARBA" id="ARBA00004496"/>
    </source>
</evidence>
<comment type="similarity">
    <text evidence="2 10">Belongs to the RNA methyltransferase RsmE family.</text>
</comment>
<evidence type="ECO:0000256" key="7">
    <source>
        <dbReference type="ARBA" id="ARBA00022691"/>
    </source>
</evidence>
<dbReference type="PIRSF" id="PIRSF015601">
    <property type="entry name" value="MTase_slr0722"/>
    <property type="match status" value="1"/>
</dbReference>
<dbReference type="InterPro" id="IPR029026">
    <property type="entry name" value="tRNA_m1G_MTases_N"/>
</dbReference>
<dbReference type="EC" id="2.1.1.193" evidence="10"/>
<evidence type="ECO:0000256" key="4">
    <source>
        <dbReference type="ARBA" id="ARBA00022552"/>
    </source>
</evidence>
<dbReference type="EMBL" id="MGIZ01000024">
    <property type="protein sequence ID" value="OGM99304.1"/>
    <property type="molecule type" value="Genomic_DNA"/>
</dbReference>
<dbReference type="NCBIfam" id="TIGR00046">
    <property type="entry name" value="RsmE family RNA methyltransferase"/>
    <property type="match status" value="1"/>
</dbReference>
<dbReference type="Pfam" id="PF04452">
    <property type="entry name" value="Methyltrans_RNA"/>
    <property type="match status" value="1"/>
</dbReference>
<dbReference type="InterPro" id="IPR046886">
    <property type="entry name" value="RsmE_MTase_dom"/>
</dbReference>
<evidence type="ECO:0000259" key="12">
    <source>
        <dbReference type="Pfam" id="PF20260"/>
    </source>
</evidence>
<dbReference type="GO" id="GO:0070475">
    <property type="term" value="P:rRNA base methylation"/>
    <property type="evidence" value="ECO:0007669"/>
    <property type="project" value="TreeGrafter"/>
</dbReference>
<comment type="caution">
    <text evidence="13">The sequence shown here is derived from an EMBL/GenBank/DDBJ whole genome shotgun (WGS) entry which is preliminary data.</text>
</comment>
<evidence type="ECO:0000256" key="2">
    <source>
        <dbReference type="ARBA" id="ARBA00005528"/>
    </source>
</evidence>
<dbReference type="InterPro" id="IPR046887">
    <property type="entry name" value="RsmE_PUA-like"/>
</dbReference>
<dbReference type="GO" id="GO:0070042">
    <property type="term" value="F:rRNA (uridine-N3-)-methyltransferase activity"/>
    <property type="evidence" value="ECO:0007669"/>
    <property type="project" value="TreeGrafter"/>
</dbReference>
<comment type="catalytic activity">
    <reaction evidence="9 10">
        <text>uridine(1498) in 16S rRNA + S-adenosyl-L-methionine = N(3)-methyluridine(1498) in 16S rRNA + S-adenosyl-L-homocysteine + H(+)</text>
        <dbReference type="Rhea" id="RHEA:42920"/>
        <dbReference type="Rhea" id="RHEA-COMP:10283"/>
        <dbReference type="Rhea" id="RHEA-COMP:10284"/>
        <dbReference type="ChEBI" id="CHEBI:15378"/>
        <dbReference type="ChEBI" id="CHEBI:57856"/>
        <dbReference type="ChEBI" id="CHEBI:59789"/>
        <dbReference type="ChEBI" id="CHEBI:65315"/>
        <dbReference type="ChEBI" id="CHEBI:74502"/>
        <dbReference type="EC" id="2.1.1.193"/>
    </reaction>
</comment>
<dbReference type="PANTHER" id="PTHR30027:SF3">
    <property type="entry name" value="16S RRNA (URACIL(1498)-N(3))-METHYLTRANSFERASE"/>
    <property type="match status" value="1"/>
</dbReference>
<evidence type="ECO:0000256" key="3">
    <source>
        <dbReference type="ARBA" id="ARBA00022490"/>
    </source>
</evidence>